<dbReference type="Proteomes" id="UP000002971">
    <property type="component" value="Unassembled WGS sequence"/>
</dbReference>
<gene>
    <name evidence="1" type="ORF">LRU_00327</name>
</gene>
<accession>F7QY42</accession>
<organism evidence="1 2">
    <name type="scientific">Ligilactobacillus ruminis SPM0211</name>
    <dbReference type="NCBI Taxonomy" id="1040964"/>
    <lineage>
        <taxon>Bacteria</taxon>
        <taxon>Bacillati</taxon>
        <taxon>Bacillota</taxon>
        <taxon>Bacilli</taxon>
        <taxon>Lactobacillales</taxon>
        <taxon>Lactobacillaceae</taxon>
        <taxon>Ligilactobacillus</taxon>
    </lineage>
</organism>
<name>F7QY42_9LACO</name>
<evidence type="ECO:0000313" key="2">
    <source>
        <dbReference type="Proteomes" id="UP000002971"/>
    </source>
</evidence>
<proteinExistence type="predicted"/>
<reference evidence="1 2" key="1">
    <citation type="journal article" date="2011" name="J. Bacteriol.">
        <title>Genome Sequence of Lactobacillus ruminis SPM0211, Isolated from a Fecal Sample from a Healthy Korean.</title>
        <authorList>
            <person name="Lee S."/>
            <person name="Cho Y.J."/>
            <person name="Lee A.H."/>
            <person name="Chun J."/>
            <person name="Ha N.J."/>
            <person name="Ko G."/>
        </authorList>
    </citation>
    <scope>NUCLEOTIDE SEQUENCE [LARGE SCALE GENOMIC DNA]</scope>
    <source>
        <strain evidence="1 2">SPM0211</strain>
    </source>
</reference>
<dbReference type="EMBL" id="AFOJ01000002">
    <property type="protein sequence ID" value="EGM53191.1"/>
    <property type="molecule type" value="Genomic_DNA"/>
</dbReference>
<dbReference type="AlphaFoldDB" id="F7QY42"/>
<protein>
    <submittedName>
        <fullName evidence="1">Uncharacterized protein</fullName>
    </submittedName>
</protein>
<evidence type="ECO:0000313" key="1">
    <source>
        <dbReference type="EMBL" id="EGM53191.1"/>
    </source>
</evidence>
<comment type="caution">
    <text evidence="1">The sequence shown here is derived from an EMBL/GenBank/DDBJ whole genome shotgun (WGS) entry which is preliminary data.</text>
</comment>
<sequence length="45" mass="5518">MVLRDRRSTDLIYVCENSVRVFGRNECDQKRNEDTVGWFKCHRRE</sequence>